<organism evidence="1 2">
    <name type="scientific">Nocardia africana</name>
    <dbReference type="NCBI Taxonomy" id="134964"/>
    <lineage>
        <taxon>Bacteria</taxon>
        <taxon>Bacillati</taxon>
        <taxon>Actinomycetota</taxon>
        <taxon>Actinomycetes</taxon>
        <taxon>Mycobacteriales</taxon>
        <taxon>Nocardiaceae</taxon>
        <taxon>Nocardia</taxon>
    </lineage>
</organism>
<evidence type="ECO:0000313" key="2">
    <source>
        <dbReference type="Proteomes" id="UP001601521"/>
    </source>
</evidence>
<dbReference type="RefSeq" id="WP_387256192.1">
    <property type="nucleotide sequence ID" value="NZ_JBIALX010000031.1"/>
</dbReference>
<reference evidence="1 2" key="1">
    <citation type="submission" date="2024-10" db="EMBL/GenBank/DDBJ databases">
        <title>The Natural Products Discovery Center: Release of the First 8490 Sequenced Strains for Exploring Actinobacteria Biosynthetic Diversity.</title>
        <authorList>
            <person name="Kalkreuter E."/>
            <person name="Kautsar S.A."/>
            <person name="Yang D."/>
            <person name="Bader C.D."/>
            <person name="Teijaro C.N."/>
            <person name="Fluegel L."/>
            <person name="Davis C.M."/>
            <person name="Simpson J.R."/>
            <person name="Lauterbach L."/>
            <person name="Steele A.D."/>
            <person name="Gui C."/>
            <person name="Meng S."/>
            <person name="Li G."/>
            <person name="Viehrig K."/>
            <person name="Ye F."/>
            <person name="Su P."/>
            <person name="Kiefer A.F."/>
            <person name="Nichols A."/>
            <person name="Cepeda A.J."/>
            <person name="Yan W."/>
            <person name="Fan B."/>
            <person name="Jiang Y."/>
            <person name="Adhikari A."/>
            <person name="Zheng C.-J."/>
            <person name="Schuster L."/>
            <person name="Cowan T.M."/>
            <person name="Smanski M.J."/>
            <person name="Chevrette M.G."/>
            <person name="De Carvalho L.P.S."/>
            <person name="Shen B."/>
        </authorList>
    </citation>
    <scope>NUCLEOTIDE SEQUENCE [LARGE SCALE GENOMIC DNA]</scope>
    <source>
        <strain evidence="1 2">NPDC004550</strain>
    </source>
</reference>
<proteinExistence type="predicted"/>
<dbReference type="EMBL" id="JBIALX010000031">
    <property type="protein sequence ID" value="MFF0458568.1"/>
    <property type="molecule type" value="Genomic_DNA"/>
</dbReference>
<sequence>MAPIQGAPAACVDRAALYARDSALRMTTVIPAKQAVAELAAS</sequence>
<accession>A0ABW6NU50</accession>
<keyword evidence="2" id="KW-1185">Reference proteome</keyword>
<dbReference type="Proteomes" id="UP001601521">
    <property type="component" value="Unassembled WGS sequence"/>
</dbReference>
<comment type="caution">
    <text evidence="1">The sequence shown here is derived from an EMBL/GenBank/DDBJ whole genome shotgun (WGS) entry which is preliminary data.</text>
</comment>
<evidence type="ECO:0000313" key="1">
    <source>
        <dbReference type="EMBL" id="MFF0458568.1"/>
    </source>
</evidence>
<name>A0ABW6NU50_9NOCA</name>
<gene>
    <name evidence="1" type="ORF">ACFYTH_34905</name>
</gene>
<protein>
    <submittedName>
        <fullName evidence="1">Uncharacterized protein</fullName>
    </submittedName>
</protein>